<feature type="transmembrane region" description="Helical" evidence="5">
    <location>
        <begin position="148"/>
        <end position="168"/>
    </location>
</feature>
<dbReference type="InterPro" id="IPR036513">
    <property type="entry name" value="STAS_dom_sf"/>
</dbReference>
<keyword evidence="4 5" id="KW-0472">Membrane</keyword>
<evidence type="ECO:0000259" key="6">
    <source>
        <dbReference type="PROSITE" id="PS50801"/>
    </source>
</evidence>
<evidence type="ECO:0000256" key="4">
    <source>
        <dbReference type="ARBA" id="ARBA00023136"/>
    </source>
</evidence>
<dbReference type="EMBL" id="VFPT01000002">
    <property type="protein sequence ID" value="TQM90478.1"/>
    <property type="molecule type" value="Genomic_DNA"/>
</dbReference>
<dbReference type="GO" id="GO:0008271">
    <property type="term" value="F:secondary active sulfate transmembrane transporter activity"/>
    <property type="evidence" value="ECO:0007669"/>
    <property type="project" value="InterPro"/>
</dbReference>
<organism evidence="7 8">
    <name type="scientific">Roseinatronobacter monicus</name>
    <dbReference type="NCBI Taxonomy" id="393481"/>
    <lineage>
        <taxon>Bacteria</taxon>
        <taxon>Pseudomonadati</taxon>
        <taxon>Pseudomonadota</taxon>
        <taxon>Alphaproteobacteria</taxon>
        <taxon>Rhodobacterales</taxon>
        <taxon>Paracoccaceae</taxon>
        <taxon>Roseinatronobacter</taxon>
    </lineage>
</organism>
<feature type="domain" description="STAS" evidence="6">
    <location>
        <begin position="408"/>
        <end position="496"/>
    </location>
</feature>
<feature type="transmembrane region" description="Helical" evidence="5">
    <location>
        <begin position="20"/>
        <end position="42"/>
    </location>
</feature>
<dbReference type="GO" id="GO:0016020">
    <property type="term" value="C:membrane"/>
    <property type="evidence" value="ECO:0007669"/>
    <property type="project" value="UniProtKB-SubCell"/>
</dbReference>
<dbReference type="InterPro" id="IPR002645">
    <property type="entry name" value="STAS_dom"/>
</dbReference>
<feature type="transmembrane region" description="Helical" evidence="5">
    <location>
        <begin position="120"/>
        <end position="136"/>
    </location>
</feature>
<dbReference type="Proteomes" id="UP000320582">
    <property type="component" value="Unassembled WGS sequence"/>
</dbReference>
<keyword evidence="8" id="KW-1185">Reference proteome</keyword>
<evidence type="ECO:0000256" key="3">
    <source>
        <dbReference type="ARBA" id="ARBA00022989"/>
    </source>
</evidence>
<comment type="subcellular location">
    <subcellularLocation>
        <location evidence="1">Membrane</location>
        <topology evidence="1">Multi-pass membrane protein</topology>
    </subcellularLocation>
</comment>
<dbReference type="InterPro" id="IPR018045">
    <property type="entry name" value="S04_transporter_CS"/>
</dbReference>
<dbReference type="CDD" id="cd07042">
    <property type="entry name" value="STAS_SulP_like_sulfate_transporter"/>
    <property type="match status" value="1"/>
</dbReference>
<proteinExistence type="predicted"/>
<dbReference type="OrthoDB" id="9771198at2"/>
<dbReference type="PANTHER" id="PTHR43310:SF1">
    <property type="entry name" value="SULFATE TRANSPORTER YBAR-RELATED"/>
    <property type="match status" value="1"/>
</dbReference>
<feature type="transmembrane region" description="Helical" evidence="5">
    <location>
        <begin position="175"/>
        <end position="195"/>
    </location>
</feature>
<dbReference type="PROSITE" id="PS01130">
    <property type="entry name" value="SLC26A"/>
    <property type="match status" value="1"/>
</dbReference>
<dbReference type="InterPro" id="IPR011547">
    <property type="entry name" value="SLC26A/SulP_dom"/>
</dbReference>
<evidence type="ECO:0000256" key="1">
    <source>
        <dbReference type="ARBA" id="ARBA00004141"/>
    </source>
</evidence>
<dbReference type="PROSITE" id="PS50801">
    <property type="entry name" value="STAS"/>
    <property type="match status" value="1"/>
</dbReference>
<dbReference type="Pfam" id="PF01740">
    <property type="entry name" value="STAS"/>
    <property type="match status" value="1"/>
</dbReference>
<dbReference type="Pfam" id="PF00916">
    <property type="entry name" value="Sulfate_transp"/>
    <property type="match status" value="2"/>
</dbReference>
<evidence type="ECO:0000313" key="8">
    <source>
        <dbReference type="Proteomes" id="UP000320582"/>
    </source>
</evidence>
<protein>
    <submittedName>
        <fullName evidence="7">SulP family sulfate permease</fullName>
    </submittedName>
</protein>
<name>A0A543K5W2_9RHOB</name>
<evidence type="ECO:0000256" key="5">
    <source>
        <dbReference type="SAM" id="Phobius"/>
    </source>
</evidence>
<dbReference type="AlphaFoldDB" id="A0A543K5W2"/>
<feature type="transmembrane region" description="Helical" evidence="5">
    <location>
        <begin position="54"/>
        <end position="78"/>
    </location>
</feature>
<dbReference type="PANTHER" id="PTHR43310">
    <property type="entry name" value="SULFATE TRANSPORTER YBAR-RELATED"/>
    <property type="match status" value="1"/>
</dbReference>
<feature type="transmembrane region" description="Helical" evidence="5">
    <location>
        <begin position="319"/>
        <end position="341"/>
    </location>
</feature>
<dbReference type="InterPro" id="IPR052706">
    <property type="entry name" value="Membrane-Transporter-like"/>
</dbReference>
<gene>
    <name evidence="7" type="ORF">BD293_3865</name>
</gene>
<evidence type="ECO:0000313" key="7">
    <source>
        <dbReference type="EMBL" id="TQM90478.1"/>
    </source>
</evidence>
<evidence type="ECO:0000256" key="2">
    <source>
        <dbReference type="ARBA" id="ARBA00022692"/>
    </source>
</evidence>
<keyword evidence="3 5" id="KW-1133">Transmembrane helix</keyword>
<accession>A0A543K5W2</accession>
<feature type="transmembrane region" description="Helical" evidence="5">
    <location>
        <begin position="353"/>
        <end position="384"/>
    </location>
</feature>
<keyword evidence="2 5" id="KW-0812">Transmembrane</keyword>
<feature type="transmembrane region" description="Helical" evidence="5">
    <location>
        <begin position="90"/>
        <end position="108"/>
    </location>
</feature>
<feature type="transmembrane region" description="Helical" evidence="5">
    <location>
        <begin position="215"/>
        <end position="236"/>
    </location>
</feature>
<dbReference type="SUPFAM" id="SSF52091">
    <property type="entry name" value="SpoIIaa-like"/>
    <property type="match status" value="1"/>
</dbReference>
<reference evidence="7 8" key="1">
    <citation type="submission" date="2019-06" db="EMBL/GenBank/DDBJ databases">
        <title>Genomic Encyclopedia of Archaeal and Bacterial Type Strains, Phase II (KMG-II): from individual species to whole genera.</title>
        <authorList>
            <person name="Goeker M."/>
        </authorList>
    </citation>
    <scope>NUCLEOTIDE SEQUENCE [LARGE SCALE GENOMIC DNA]</scope>
    <source>
        <strain evidence="7 8">DSM 18423</strain>
    </source>
</reference>
<dbReference type="Gene3D" id="3.30.750.24">
    <property type="entry name" value="STAS domain"/>
    <property type="match status" value="1"/>
</dbReference>
<feature type="transmembrane region" description="Helical" evidence="5">
    <location>
        <begin position="296"/>
        <end position="313"/>
    </location>
</feature>
<comment type="caution">
    <text evidence="7">The sequence shown here is derived from an EMBL/GenBank/DDBJ whole genome shotgun (WGS) entry which is preliminary data.</text>
</comment>
<sequence>MISLNAYREQWFGNVRGDLIAGLVVALALIPEAIAFSIIAGVDPKVGLYASFSIAVLIAFTGGRPGMISAATAATAVLMVTLVRDHGLEYLLAATVLAGLLQIGAGILKLGFIMRYVSKSVMTGFVNALAILIFLAQLPELDPREVSWITYVLVAAGLGIIYGLPMLTKAIPSPLVTIVVLTIVAVVLGLDVRTVGDMGELPDTLPVFLIPNIPLTFETLMIILPYSVAVAVVGLLESLMTQNIVDDLTDTKSNRDQECIGQGISNTATGFIGGMAGCAMIGQSIINVKSGGRGRLSSFAAGVYLLFMILVLGDLVKQIPMAALVAVMIMVSIGTFSWSSIKALRVHPRSSSIVMIATVVTVVYTHNLAIGVLVGVLLSGIFFAGKIAQLFTMRTMISKDGSERTYIVEGQLFYGSVEDFMDAFDFKEALDKVIIDVSRAHIWDISSVQALDMAILKFRRDGAEVEVIGMNEATETIVDKLAIHDKPGAMDKLMSH</sequence>
<dbReference type="RefSeq" id="WP_142084950.1">
    <property type="nucleotide sequence ID" value="NZ_VFPT01000002.1"/>
</dbReference>